<dbReference type="PANTHER" id="PTHR45953:SF1">
    <property type="entry name" value="IDURONATE 2-SULFATASE"/>
    <property type="match status" value="1"/>
</dbReference>
<evidence type="ECO:0000313" key="4">
    <source>
        <dbReference type="EMBL" id="TLS49113.1"/>
    </source>
</evidence>
<keyword evidence="5" id="KW-1185">Reference proteome</keyword>
<protein>
    <recommendedName>
        <fullName evidence="3">Sulfatase N-terminal domain-containing protein</fullName>
    </recommendedName>
</protein>
<dbReference type="PANTHER" id="PTHR45953">
    <property type="entry name" value="IDURONATE 2-SULFATASE"/>
    <property type="match status" value="1"/>
</dbReference>
<dbReference type="GO" id="GO:0008484">
    <property type="term" value="F:sulfuric ester hydrolase activity"/>
    <property type="evidence" value="ECO:0007669"/>
    <property type="project" value="TreeGrafter"/>
</dbReference>
<reference evidence="4 5" key="1">
    <citation type="submission" date="2019-05" db="EMBL/GenBank/DDBJ databases">
        <authorList>
            <person name="Narsing Rao M.P."/>
            <person name="Li W.J."/>
        </authorList>
    </citation>
    <scope>NUCLEOTIDE SEQUENCE [LARGE SCALE GENOMIC DNA]</scope>
    <source>
        <strain evidence="4 5">SYSU_K30003</strain>
    </source>
</reference>
<evidence type="ECO:0000256" key="2">
    <source>
        <dbReference type="ARBA" id="ARBA00022801"/>
    </source>
</evidence>
<evidence type="ECO:0000256" key="1">
    <source>
        <dbReference type="ARBA" id="ARBA00022723"/>
    </source>
</evidence>
<dbReference type="AlphaFoldDB" id="A0A5R9G8P3"/>
<dbReference type="Proteomes" id="UP000309676">
    <property type="component" value="Unassembled WGS sequence"/>
</dbReference>
<dbReference type="InterPro" id="IPR000917">
    <property type="entry name" value="Sulfatase_N"/>
</dbReference>
<dbReference type="GO" id="GO:0005737">
    <property type="term" value="C:cytoplasm"/>
    <property type="evidence" value="ECO:0007669"/>
    <property type="project" value="TreeGrafter"/>
</dbReference>
<evidence type="ECO:0000259" key="3">
    <source>
        <dbReference type="Pfam" id="PF00884"/>
    </source>
</evidence>
<organism evidence="4 5">
    <name type="scientific">Paenibacillus antri</name>
    <dbReference type="NCBI Taxonomy" id="2582848"/>
    <lineage>
        <taxon>Bacteria</taxon>
        <taxon>Bacillati</taxon>
        <taxon>Bacillota</taxon>
        <taxon>Bacilli</taxon>
        <taxon>Bacillales</taxon>
        <taxon>Paenibacillaceae</taxon>
        <taxon>Paenibacillus</taxon>
    </lineage>
</organism>
<gene>
    <name evidence="4" type="ORF">FE782_27105</name>
</gene>
<dbReference type="SUPFAM" id="SSF53649">
    <property type="entry name" value="Alkaline phosphatase-like"/>
    <property type="match status" value="1"/>
</dbReference>
<accession>A0A5R9G8P3</accession>
<dbReference type="EMBL" id="VCIW01000024">
    <property type="protein sequence ID" value="TLS49113.1"/>
    <property type="molecule type" value="Genomic_DNA"/>
</dbReference>
<dbReference type="Pfam" id="PF00884">
    <property type="entry name" value="Sulfatase"/>
    <property type="match status" value="1"/>
</dbReference>
<keyword evidence="1" id="KW-0479">Metal-binding</keyword>
<dbReference type="GO" id="GO:0046872">
    <property type="term" value="F:metal ion binding"/>
    <property type="evidence" value="ECO:0007669"/>
    <property type="project" value="UniProtKB-KW"/>
</dbReference>
<feature type="domain" description="Sulfatase N-terminal" evidence="3">
    <location>
        <begin position="4"/>
        <end position="366"/>
    </location>
</feature>
<comment type="caution">
    <text evidence="4">The sequence shown here is derived from an EMBL/GenBank/DDBJ whole genome shotgun (WGS) entry which is preliminary data.</text>
</comment>
<evidence type="ECO:0000313" key="5">
    <source>
        <dbReference type="Proteomes" id="UP000309676"/>
    </source>
</evidence>
<name>A0A5R9G8P3_9BACL</name>
<sequence>MMKPNILFVMTDQLRADALGKTGGWVRTPNLDRLAAEGMLFGGCVTNAPVCIPARVSLATGLYPHQTGVWGNMEYDLPVRSDTWMQAIRNQGYRTSIIGKTHLHRHKGDLRDRESFMHAYGFDDVNEIGGPRASMHVGSQMTDEWKKAGQWDRYIQDYEERFADKPYTAKPSVLPLELYADVYVGTKAKEYLRDYAHDQPWFCMVSFGGPHEPWDTPEPYASLYDPSEMPLPIPRTEAEGARPNGYLDFLFKDPAHSPAATPEEIAAMRANYAGNVTLIDEQIGGILEVLEARGVLDRTVILFTSDHGEMNGDHGLIYKESFLNSAVRVPLLIWTPHIRKSRHAGTVYPGLVELIDVGPTLCELAGTALHYPQCGKSLVPVLEAPESTHREDALVEIHGEAMLQTSEWKLAVNAEGAPYLLFSLQEDPTEQRNLVDLPDFRHIVEALMRRVSERRGNL</sequence>
<dbReference type="RefSeq" id="WP_138197495.1">
    <property type="nucleotide sequence ID" value="NZ_VCIW01000024.1"/>
</dbReference>
<dbReference type="Gene3D" id="3.40.720.10">
    <property type="entry name" value="Alkaline Phosphatase, subunit A"/>
    <property type="match status" value="1"/>
</dbReference>
<keyword evidence="2" id="KW-0378">Hydrolase</keyword>
<proteinExistence type="predicted"/>
<dbReference type="InterPro" id="IPR017850">
    <property type="entry name" value="Alkaline_phosphatase_core_sf"/>
</dbReference>
<dbReference type="OrthoDB" id="9762324at2"/>